<evidence type="ECO:0000313" key="2">
    <source>
        <dbReference type="Proteomes" id="UP001642360"/>
    </source>
</evidence>
<protein>
    <submittedName>
        <fullName evidence="1">Uncharacterized protein</fullName>
    </submittedName>
</protein>
<dbReference type="AlphaFoldDB" id="A0ABC8U7H7"/>
<dbReference type="Proteomes" id="UP001642360">
    <property type="component" value="Unassembled WGS sequence"/>
</dbReference>
<organism evidence="1 2">
    <name type="scientific">Ilex paraguariensis</name>
    <name type="common">yerba mate</name>
    <dbReference type="NCBI Taxonomy" id="185542"/>
    <lineage>
        <taxon>Eukaryota</taxon>
        <taxon>Viridiplantae</taxon>
        <taxon>Streptophyta</taxon>
        <taxon>Embryophyta</taxon>
        <taxon>Tracheophyta</taxon>
        <taxon>Spermatophyta</taxon>
        <taxon>Magnoliopsida</taxon>
        <taxon>eudicotyledons</taxon>
        <taxon>Gunneridae</taxon>
        <taxon>Pentapetalae</taxon>
        <taxon>asterids</taxon>
        <taxon>campanulids</taxon>
        <taxon>Aquifoliales</taxon>
        <taxon>Aquifoliaceae</taxon>
        <taxon>Ilex</taxon>
    </lineage>
</organism>
<proteinExistence type="predicted"/>
<name>A0ABC8U7H7_9AQUA</name>
<comment type="caution">
    <text evidence="1">The sequence shown here is derived from an EMBL/GenBank/DDBJ whole genome shotgun (WGS) entry which is preliminary data.</text>
</comment>
<accession>A0ABC8U7H7</accession>
<evidence type="ECO:0000313" key="1">
    <source>
        <dbReference type="EMBL" id="CAK9174931.1"/>
    </source>
</evidence>
<gene>
    <name evidence="1" type="ORF">ILEXP_LOCUS44717</name>
</gene>
<sequence>MAASGNPFSPCMVEINEISGDKRDKYSTDWSGGLTILGSTPKPRSYSQSVTQFVGAIADPQAKQYED</sequence>
<reference evidence="1 2" key="1">
    <citation type="submission" date="2024-02" db="EMBL/GenBank/DDBJ databases">
        <authorList>
            <person name="Vignale AGUSTIN F."/>
            <person name="Sosa J E."/>
            <person name="Modenutti C."/>
        </authorList>
    </citation>
    <scope>NUCLEOTIDE SEQUENCE [LARGE SCALE GENOMIC DNA]</scope>
</reference>
<keyword evidence="2" id="KW-1185">Reference proteome</keyword>
<dbReference type="EMBL" id="CAUOFW020006502">
    <property type="protein sequence ID" value="CAK9174931.1"/>
    <property type="molecule type" value="Genomic_DNA"/>
</dbReference>